<dbReference type="EMBL" id="JACAGB010000001">
    <property type="protein sequence ID" value="KAF6392535.1"/>
    <property type="molecule type" value="Genomic_DNA"/>
</dbReference>
<accession>A0A7J8B245</accession>
<sequence>MRPPFCLTMKQSSRQSFWGLCHGHSFHIPLEKASAPPKHHHKSPQVMAFMPLLGLILLQMQPFPSIKLPSKCSSVDEWIKKICGTFTQWNTVQLKKGWISYPWDSMDRSGKLLKGLLRGFPCTADSLYLPHTLFPGPPGSLAHQLTSVLSMAYHQGAACDQPYSGLHFLLPRALWTGGGGAGGGGEGEEISDGSQL</sequence>
<dbReference type="Proteomes" id="UP000558488">
    <property type="component" value="Unassembled WGS sequence"/>
</dbReference>
<proteinExistence type="predicted"/>
<keyword evidence="2" id="KW-1185">Reference proteome</keyword>
<evidence type="ECO:0000313" key="2">
    <source>
        <dbReference type="Proteomes" id="UP000558488"/>
    </source>
</evidence>
<gene>
    <name evidence="1" type="ORF">mPipKuh1_007738</name>
</gene>
<evidence type="ECO:0000313" key="1">
    <source>
        <dbReference type="EMBL" id="KAF6392535.1"/>
    </source>
</evidence>
<name>A0A7J8B245_PIPKU</name>
<comment type="caution">
    <text evidence="1">The sequence shown here is derived from an EMBL/GenBank/DDBJ whole genome shotgun (WGS) entry which is preliminary data.</text>
</comment>
<reference evidence="1 2" key="1">
    <citation type="journal article" date="2020" name="Nature">
        <title>Six reference-quality genomes reveal evolution of bat adaptations.</title>
        <authorList>
            <person name="Jebb D."/>
            <person name="Huang Z."/>
            <person name="Pippel M."/>
            <person name="Hughes G.M."/>
            <person name="Lavrichenko K."/>
            <person name="Devanna P."/>
            <person name="Winkler S."/>
            <person name="Jermiin L.S."/>
            <person name="Skirmuntt E.C."/>
            <person name="Katzourakis A."/>
            <person name="Burkitt-Gray L."/>
            <person name="Ray D.A."/>
            <person name="Sullivan K.A.M."/>
            <person name="Roscito J.G."/>
            <person name="Kirilenko B.M."/>
            <person name="Davalos L.M."/>
            <person name="Corthals A.P."/>
            <person name="Power M.L."/>
            <person name="Jones G."/>
            <person name="Ransome R.D."/>
            <person name="Dechmann D.K.N."/>
            <person name="Locatelli A.G."/>
            <person name="Puechmaille S.J."/>
            <person name="Fedrigo O."/>
            <person name="Jarvis E.D."/>
            <person name="Hiller M."/>
            <person name="Vernes S.C."/>
            <person name="Myers E.W."/>
            <person name="Teeling E.C."/>
        </authorList>
    </citation>
    <scope>NUCLEOTIDE SEQUENCE [LARGE SCALE GENOMIC DNA]</scope>
    <source>
        <strain evidence="1">MPipKuh1</strain>
        <tissue evidence="1">Flight muscle</tissue>
    </source>
</reference>
<organism evidence="1 2">
    <name type="scientific">Pipistrellus kuhlii</name>
    <name type="common">Kuhl's pipistrelle</name>
    <dbReference type="NCBI Taxonomy" id="59472"/>
    <lineage>
        <taxon>Eukaryota</taxon>
        <taxon>Metazoa</taxon>
        <taxon>Chordata</taxon>
        <taxon>Craniata</taxon>
        <taxon>Vertebrata</taxon>
        <taxon>Euteleostomi</taxon>
        <taxon>Mammalia</taxon>
        <taxon>Eutheria</taxon>
        <taxon>Laurasiatheria</taxon>
        <taxon>Chiroptera</taxon>
        <taxon>Yangochiroptera</taxon>
        <taxon>Vespertilionidae</taxon>
        <taxon>Pipistrellus</taxon>
    </lineage>
</organism>
<protein>
    <submittedName>
        <fullName evidence="1">Uncharacterized protein</fullName>
    </submittedName>
</protein>
<dbReference type="AlphaFoldDB" id="A0A7J8B245"/>